<feature type="compositionally biased region" description="Low complexity" evidence="1">
    <location>
        <begin position="81"/>
        <end position="95"/>
    </location>
</feature>
<feature type="region of interest" description="Disordered" evidence="1">
    <location>
        <begin position="1"/>
        <end position="46"/>
    </location>
</feature>
<gene>
    <name evidence="2" type="ORF">OHC33_007694</name>
</gene>
<feature type="region of interest" description="Disordered" evidence="1">
    <location>
        <begin position="75"/>
        <end position="98"/>
    </location>
</feature>
<dbReference type="AlphaFoldDB" id="A0AAN8I646"/>
<feature type="compositionally biased region" description="Polar residues" evidence="1">
    <location>
        <begin position="7"/>
        <end position="19"/>
    </location>
</feature>
<keyword evidence="3" id="KW-1185">Reference proteome</keyword>
<accession>A0AAN8I646</accession>
<sequence>MAATYAAYSNLSHGAQGPQSEKSARSSVSSTASSTTPASAPAKKSKWQRFVDELKPLEQPQGPITIYGPLVFEKKNEKTSRQSSTQERQRQSSSRRASEIYAAFKDKVGGEKVYFRG</sequence>
<protein>
    <submittedName>
        <fullName evidence="2">Uncharacterized protein</fullName>
    </submittedName>
</protein>
<comment type="caution">
    <text evidence="2">The sequence shown here is derived from an EMBL/GenBank/DDBJ whole genome shotgun (WGS) entry which is preliminary data.</text>
</comment>
<dbReference type="Proteomes" id="UP001316803">
    <property type="component" value="Unassembled WGS sequence"/>
</dbReference>
<proteinExistence type="predicted"/>
<evidence type="ECO:0000256" key="1">
    <source>
        <dbReference type="SAM" id="MobiDB-lite"/>
    </source>
</evidence>
<feature type="compositionally biased region" description="Low complexity" evidence="1">
    <location>
        <begin position="25"/>
        <end position="42"/>
    </location>
</feature>
<name>A0AAN8I646_9EURO</name>
<dbReference type="EMBL" id="JAKLMC020000021">
    <property type="protein sequence ID" value="KAK5951276.1"/>
    <property type="molecule type" value="Genomic_DNA"/>
</dbReference>
<organism evidence="2 3">
    <name type="scientific">Knufia fluminis</name>
    <dbReference type="NCBI Taxonomy" id="191047"/>
    <lineage>
        <taxon>Eukaryota</taxon>
        <taxon>Fungi</taxon>
        <taxon>Dikarya</taxon>
        <taxon>Ascomycota</taxon>
        <taxon>Pezizomycotina</taxon>
        <taxon>Eurotiomycetes</taxon>
        <taxon>Chaetothyriomycetidae</taxon>
        <taxon>Chaetothyriales</taxon>
        <taxon>Trichomeriaceae</taxon>
        <taxon>Knufia</taxon>
    </lineage>
</organism>
<evidence type="ECO:0000313" key="2">
    <source>
        <dbReference type="EMBL" id="KAK5951276.1"/>
    </source>
</evidence>
<reference evidence="2 3" key="1">
    <citation type="submission" date="2022-12" db="EMBL/GenBank/DDBJ databases">
        <title>Genomic features and morphological characterization of a novel Knufia sp. strain isolated from spacecraft assembly facility.</title>
        <authorList>
            <person name="Teixeira M."/>
            <person name="Chander A.M."/>
            <person name="Stajich J.E."/>
            <person name="Venkateswaran K."/>
        </authorList>
    </citation>
    <scope>NUCLEOTIDE SEQUENCE [LARGE SCALE GENOMIC DNA]</scope>
    <source>
        <strain evidence="2 3">FJI-L2-BK-P2</strain>
    </source>
</reference>
<evidence type="ECO:0000313" key="3">
    <source>
        <dbReference type="Proteomes" id="UP001316803"/>
    </source>
</evidence>